<keyword evidence="2" id="KW-1133">Transmembrane helix</keyword>
<keyword evidence="2" id="KW-0812">Transmembrane</keyword>
<evidence type="ECO:0000256" key="1">
    <source>
        <dbReference type="SAM" id="MobiDB-lite"/>
    </source>
</evidence>
<dbReference type="HOGENOM" id="CLU_044614_9_3_1"/>
<dbReference type="GeneID" id="20676220"/>
<feature type="transmembrane region" description="Helical" evidence="2">
    <location>
        <begin position="268"/>
        <end position="291"/>
    </location>
</feature>
<evidence type="ECO:0000313" key="4">
    <source>
        <dbReference type="Proteomes" id="UP000030671"/>
    </source>
</evidence>
<protein>
    <submittedName>
        <fullName evidence="3">Uncharacterized protein</fullName>
    </submittedName>
</protein>
<accession>W4K3V2</accession>
<dbReference type="KEGG" id="hir:HETIRDRAFT_452014"/>
<dbReference type="InParanoid" id="W4K3V2"/>
<reference evidence="3 4" key="1">
    <citation type="journal article" date="2012" name="New Phytol.">
        <title>Insight into trade-off between wood decay and parasitism from the genome of a fungal forest pathogen.</title>
        <authorList>
            <person name="Olson A."/>
            <person name="Aerts A."/>
            <person name="Asiegbu F."/>
            <person name="Belbahri L."/>
            <person name="Bouzid O."/>
            <person name="Broberg A."/>
            <person name="Canback B."/>
            <person name="Coutinho P.M."/>
            <person name="Cullen D."/>
            <person name="Dalman K."/>
            <person name="Deflorio G."/>
            <person name="van Diepen L.T."/>
            <person name="Dunand C."/>
            <person name="Duplessis S."/>
            <person name="Durling M."/>
            <person name="Gonthier P."/>
            <person name="Grimwood J."/>
            <person name="Fossdal C.G."/>
            <person name="Hansson D."/>
            <person name="Henrissat B."/>
            <person name="Hietala A."/>
            <person name="Himmelstrand K."/>
            <person name="Hoffmeister D."/>
            <person name="Hogberg N."/>
            <person name="James T.Y."/>
            <person name="Karlsson M."/>
            <person name="Kohler A."/>
            <person name="Kues U."/>
            <person name="Lee Y.H."/>
            <person name="Lin Y.C."/>
            <person name="Lind M."/>
            <person name="Lindquist E."/>
            <person name="Lombard V."/>
            <person name="Lucas S."/>
            <person name="Lunden K."/>
            <person name="Morin E."/>
            <person name="Murat C."/>
            <person name="Park J."/>
            <person name="Raffaello T."/>
            <person name="Rouze P."/>
            <person name="Salamov A."/>
            <person name="Schmutz J."/>
            <person name="Solheim H."/>
            <person name="Stahlberg J."/>
            <person name="Velez H."/>
            <person name="de Vries R.P."/>
            <person name="Wiebenga A."/>
            <person name="Woodward S."/>
            <person name="Yakovlev I."/>
            <person name="Garbelotto M."/>
            <person name="Martin F."/>
            <person name="Grigoriev I.V."/>
            <person name="Stenlid J."/>
        </authorList>
    </citation>
    <scope>NUCLEOTIDE SEQUENCE [LARGE SCALE GENOMIC DNA]</scope>
    <source>
        <strain evidence="3 4">TC 32-1</strain>
    </source>
</reference>
<evidence type="ECO:0000313" key="3">
    <source>
        <dbReference type="EMBL" id="ETW80414.1"/>
    </source>
</evidence>
<dbReference type="EMBL" id="KI925459">
    <property type="protein sequence ID" value="ETW80414.1"/>
    <property type="molecule type" value="Genomic_DNA"/>
</dbReference>
<dbReference type="AlphaFoldDB" id="W4K3V2"/>
<feature type="compositionally biased region" description="Basic and acidic residues" evidence="1">
    <location>
        <begin position="360"/>
        <end position="370"/>
    </location>
</feature>
<gene>
    <name evidence="3" type="ORF">HETIRDRAFT_452014</name>
</gene>
<feature type="transmembrane region" description="Helical" evidence="2">
    <location>
        <begin position="146"/>
        <end position="170"/>
    </location>
</feature>
<feature type="compositionally biased region" description="Basic and acidic residues" evidence="1">
    <location>
        <begin position="381"/>
        <end position="391"/>
    </location>
</feature>
<name>W4K3V2_HETIT</name>
<evidence type="ECO:0000256" key="2">
    <source>
        <dbReference type="SAM" id="Phobius"/>
    </source>
</evidence>
<feature type="region of interest" description="Disordered" evidence="1">
    <location>
        <begin position="353"/>
        <end position="391"/>
    </location>
</feature>
<dbReference type="Proteomes" id="UP000030671">
    <property type="component" value="Unassembled WGS sequence"/>
</dbReference>
<dbReference type="eggNOG" id="ENOG502SS3Y">
    <property type="taxonomic scope" value="Eukaryota"/>
</dbReference>
<keyword evidence="2" id="KW-0472">Membrane</keyword>
<sequence>MSSTANNTASALQTFGDNIVQSGVALVCETLLYGMYLILIFFSTYTLCRKGFRSAANVAMLVVTLTMFAMSTTLWASELAILIQRVRRGLVTRPDLSVPDNVTDAAIASRVEIWLPEVFFSFEFVLGDSVVIWRAWALWQDNIKVLLAPLCLAVASALAAFALLGCGAKAHFGRVADAPALCHNSEVTSWVLSIAANVIATGIIGYKAWEYRQFIRKSLGSKSRRTQIEKVLALLVDSGAVYFVLWVPQILGFFPITFHPGPAHFTSVVFGSVCKQIVGLYPTIVVVLVNLHRSVLDSPNASHTHARAHHSDLQQTNMRFASVPGVAASAAVVTETGIGSVRRSAVIVDAAQMRSGVGQTEEHRSSRSEDGASSASVAGVGEKKAEGSESV</sequence>
<proteinExistence type="predicted"/>
<dbReference type="RefSeq" id="XP_009547171.1">
    <property type="nucleotide sequence ID" value="XM_009548876.1"/>
</dbReference>
<feature type="transmembrane region" description="Helical" evidence="2">
    <location>
        <begin position="230"/>
        <end position="256"/>
    </location>
</feature>
<organism evidence="3 4">
    <name type="scientific">Heterobasidion irregulare (strain TC 32-1)</name>
    <dbReference type="NCBI Taxonomy" id="747525"/>
    <lineage>
        <taxon>Eukaryota</taxon>
        <taxon>Fungi</taxon>
        <taxon>Dikarya</taxon>
        <taxon>Basidiomycota</taxon>
        <taxon>Agaricomycotina</taxon>
        <taxon>Agaricomycetes</taxon>
        <taxon>Russulales</taxon>
        <taxon>Bondarzewiaceae</taxon>
        <taxon>Heterobasidion</taxon>
        <taxon>Heterobasidion annosum species complex</taxon>
    </lineage>
</organism>
<feature type="transmembrane region" description="Helical" evidence="2">
    <location>
        <begin position="20"/>
        <end position="42"/>
    </location>
</feature>
<dbReference type="OrthoDB" id="2744793at2759"/>
<feature type="transmembrane region" description="Helical" evidence="2">
    <location>
        <begin position="190"/>
        <end position="209"/>
    </location>
</feature>
<feature type="transmembrane region" description="Helical" evidence="2">
    <location>
        <begin position="54"/>
        <end position="76"/>
    </location>
</feature>
<keyword evidence="4" id="KW-1185">Reference proteome</keyword>
<feature type="transmembrane region" description="Helical" evidence="2">
    <location>
        <begin position="118"/>
        <end position="139"/>
    </location>
</feature>